<accession>A0A9W7DXK7</accession>
<dbReference type="AlphaFoldDB" id="A0A9W7DXK7"/>
<comment type="caution">
    <text evidence="1">The sequence shown here is derived from an EMBL/GenBank/DDBJ whole genome shotgun (WGS) entry which is preliminary data.</text>
</comment>
<protein>
    <submittedName>
        <fullName evidence="1">Uncharacterized protein</fullName>
    </submittedName>
</protein>
<evidence type="ECO:0000313" key="2">
    <source>
        <dbReference type="Proteomes" id="UP001162640"/>
    </source>
</evidence>
<reference evidence="2" key="1">
    <citation type="journal article" date="2023" name="Commun. Biol.">
        <title>Genome analysis of Parmales, the sister group of diatoms, reveals the evolutionary specialization of diatoms from phago-mixotrophs to photoautotrophs.</title>
        <authorList>
            <person name="Ban H."/>
            <person name="Sato S."/>
            <person name="Yoshikawa S."/>
            <person name="Yamada K."/>
            <person name="Nakamura Y."/>
            <person name="Ichinomiya M."/>
            <person name="Sato N."/>
            <person name="Blanc-Mathieu R."/>
            <person name="Endo H."/>
            <person name="Kuwata A."/>
            <person name="Ogata H."/>
        </authorList>
    </citation>
    <scope>NUCLEOTIDE SEQUENCE [LARGE SCALE GENOMIC DNA]</scope>
</reference>
<proteinExistence type="predicted"/>
<dbReference type="EMBL" id="BLQM01000060">
    <property type="protein sequence ID" value="GMH57830.1"/>
    <property type="molecule type" value="Genomic_DNA"/>
</dbReference>
<sequence>MMRGEPCPICRKEIVGFDVSVYSGSLGERGLWLTSARNLRELARNDGFNEYFRKQFNGNEATFQKWKEVFDVLEIVGGRGNHCTVRESIEQQVLSITRSEDLLKLRALGELCSQEFFNEESLLVVAWRRILEVLELAMPEEKKVRGMKKKQQRKKTNPRKLEILDACLALGKACNWARDFDDAGRYVKRAKEGYEEQLGRDSVKALEATFF</sequence>
<gene>
    <name evidence="1" type="ORF">TL16_g02476</name>
</gene>
<evidence type="ECO:0000313" key="1">
    <source>
        <dbReference type="EMBL" id="GMH57830.1"/>
    </source>
</evidence>
<dbReference type="Proteomes" id="UP001162640">
    <property type="component" value="Unassembled WGS sequence"/>
</dbReference>
<organism evidence="1 2">
    <name type="scientific">Triparma laevis f. inornata</name>
    <dbReference type="NCBI Taxonomy" id="1714386"/>
    <lineage>
        <taxon>Eukaryota</taxon>
        <taxon>Sar</taxon>
        <taxon>Stramenopiles</taxon>
        <taxon>Ochrophyta</taxon>
        <taxon>Bolidophyceae</taxon>
        <taxon>Parmales</taxon>
        <taxon>Triparmaceae</taxon>
        <taxon>Triparma</taxon>
    </lineage>
</organism>
<name>A0A9W7DXK7_9STRA</name>